<dbReference type="AlphaFoldDB" id="A0A0R1W0Y7"/>
<dbReference type="EMBL" id="AZFX01000028">
    <property type="protein sequence ID" value="KRM11399.1"/>
    <property type="molecule type" value="Genomic_DNA"/>
</dbReference>
<reference evidence="1 2" key="1">
    <citation type="journal article" date="2015" name="Genome Announc.">
        <title>Expanding the biotechnology potential of lactobacilli through comparative genomics of 213 strains and associated genera.</title>
        <authorList>
            <person name="Sun Z."/>
            <person name="Harris H.M."/>
            <person name="McCann A."/>
            <person name="Guo C."/>
            <person name="Argimon S."/>
            <person name="Zhang W."/>
            <person name="Yang X."/>
            <person name="Jeffery I.B."/>
            <person name="Cooney J.C."/>
            <person name="Kagawa T.F."/>
            <person name="Liu W."/>
            <person name="Song Y."/>
            <person name="Salvetti E."/>
            <person name="Wrobel A."/>
            <person name="Rasinkangas P."/>
            <person name="Parkhill J."/>
            <person name="Rea M.C."/>
            <person name="O'Sullivan O."/>
            <person name="Ritari J."/>
            <person name="Douillard F.P."/>
            <person name="Paul Ross R."/>
            <person name="Yang R."/>
            <person name="Briner A.E."/>
            <person name="Felis G.E."/>
            <person name="de Vos W.M."/>
            <person name="Barrangou R."/>
            <person name="Klaenhammer T.R."/>
            <person name="Caufield P.W."/>
            <person name="Cui Y."/>
            <person name="Zhang H."/>
            <person name="O'Toole P.W."/>
        </authorList>
    </citation>
    <scope>NUCLEOTIDE SEQUENCE [LARGE SCALE GENOMIC DNA]</scope>
    <source>
        <strain evidence="1 2">DSM 17758</strain>
    </source>
</reference>
<accession>A0A0R1W0Y7</accession>
<protein>
    <submittedName>
        <fullName evidence="1">Uncharacterized protein</fullName>
    </submittedName>
</protein>
<evidence type="ECO:0000313" key="1">
    <source>
        <dbReference type="EMBL" id="KRM11399.1"/>
    </source>
</evidence>
<gene>
    <name evidence="1" type="ORF">FC15_GL001036</name>
</gene>
<sequence>MLRNEGIMDFIMMSLKHFKSTKHFFRTTFGVPKGCIVIIPIFVPKSCLKFI</sequence>
<keyword evidence="2" id="KW-1185">Reference proteome</keyword>
<organism evidence="1 2">
    <name type="scientific">Lapidilactobacillus concavus DSM 17758</name>
    <dbReference type="NCBI Taxonomy" id="1423735"/>
    <lineage>
        <taxon>Bacteria</taxon>
        <taxon>Bacillati</taxon>
        <taxon>Bacillota</taxon>
        <taxon>Bacilli</taxon>
        <taxon>Lactobacillales</taxon>
        <taxon>Lactobacillaceae</taxon>
        <taxon>Lapidilactobacillus</taxon>
    </lineage>
</organism>
<dbReference type="Proteomes" id="UP000051315">
    <property type="component" value="Unassembled WGS sequence"/>
</dbReference>
<comment type="caution">
    <text evidence="1">The sequence shown here is derived from an EMBL/GenBank/DDBJ whole genome shotgun (WGS) entry which is preliminary data.</text>
</comment>
<proteinExistence type="predicted"/>
<dbReference type="PATRIC" id="fig|1423735.3.peg.1078"/>
<name>A0A0R1W0Y7_9LACO</name>
<evidence type="ECO:0000313" key="2">
    <source>
        <dbReference type="Proteomes" id="UP000051315"/>
    </source>
</evidence>